<dbReference type="PROSITE" id="PS50144">
    <property type="entry name" value="MATH"/>
    <property type="match status" value="1"/>
</dbReference>
<gene>
    <name evidence="4" type="ORF">TIFTF001_033237</name>
</gene>
<feature type="domain" description="MATH" evidence="3">
    <location>
        <begin position="1"/>
        <end position="99"/>
    </location>
</feature>
<protein>
    <recommendedName>
        <fullName evidence="3">MATH domain-containing protein</fullName>
    </recommendedName>
</protein>
<dbReference type="PANTHER" id="PTHR46236:SF35">
    <property type="entry name" value="MATH DOMAIN-CONTAINING PROTEIN"/>
    <property type="match status" value="1"/>
</dbReference>
<evidence type="ECO:0000256" key="2">
    <source>
        <dbReference type="SAM" id="Coils"/>
    </source>
</evidence>
<feature type="coiled-coil region" evidence="2">
    <location>
        <begin position="212"/>
        <end position="308"/>
    </location>
</feature>
<dbReference type="Pfam" id="PF22486">
    <property type="entry name" value="MATH_2"/>
    <property type="match status" value="1"/>
</dbReference>
<dbReference type="AlphaFoldDB" id="A0AA88DYQ7"/>
<accession>A0AA88DYQ7</accession>
<dbReference type="Gene3D" id="2.60.210.10">
    <property type="entry name" value="Apoptosis, Tumor Necrosis Factor Receptor Associated Protein 2, Chain A"/>
    <property type="match status" value="1"/>
</dbReference>
<proteinExistence type="predicted"/>
<comment type="caution">
    <text evidence="4">The sequence shown here is derived from an EMBL/GenBank/DDBJ whole genome shotgun (WGS) entry which is preliminary data.</text>
</comment>
<dbReference type="SUPFAM" id="SSF49599">
    <property type="entry name" value="TRAF domain-like"/>
    <property type="match status" value="1"/>
</dbReference>
<dbReference type="InterPro" id="IPR050804">
    <property type="entry name" value="MCC"/>
</dbReference>
<dbReference type="Proteomes" id="UP001187192">
    <property type="component" value="Unassembled WGS sequence"/>
</dbReference>
<evidence type="ECO:0000313" key="4">
    <source>
        <dbReference type="EMBL" id="GMN64153.1"/>
    </source>
</evidence>
<evidence type="ECO:0000259" key="3">
    <source>
        <dbReference type="PROSITE" id="PS50144"/>
    </source>
</evidence>
<dbReference type="EMBL" id="BTGU01000170">
    <property type="protein sequence ID" value="GMN64153.1"/>
    <property type="molecule type" value="Genomic_DNA"/>
</dbReference>
<dbReference type="InterPro" id="IPR008974">
    <property type="entry name" value="TRAF-like"/>
</dbReference>
<dbReference type="InterPro" id="IPR002083">
    <property type="entry name" value="MATH/TRAF_dom"/>
</dbReference>
<name>A0AA88DYQ7_FICCA</name>
<evidence type="ECO:0000256" key="1">
    <source>
        <dbReference type="ARBA" id="ARBA00023054"/>
    </source>
</evidence>
<sequence>MCRRILIYPKGNNCKKDHLSMYLDAADSATLPNGWIRHAMFRFSVISQIPAFTVRKEAQHAFRVMDSHWGFTFFMPLSELNDPSRRFLVDDTFTVEVEVRLHKELGKKELKRKEKSKEISSSFAKFDTLFKGIHNLVEGKTSKVENLSSIRLAPFGVEEIADAKKLVKQCLDMDLASVIQLGQAPELKNSLAIILASDAFADNMVDGATKFLAEFDRSCERYESVNEDLSEAREDEKAVSERRTILKQLFSEFTPVRNQAEAVDREIARLEKQMAERRAKKARLSTRLEDLASRATSSKKALVNAEQKMKLSAVKKELAEKTVGNIEKSWESFKVGCSQWL</sequence>
<evidence type="ECO:0000313" key="5">
    <source>
        <dbReference type="Proteomes" id="UP001187192"/>
    </source>
</evidence>
<dbReference type="CDD" id="cd00121">
    <property type="entry name" value="MATH"/>
    <property type="match status" value="1"/>
</dbReference>
<keyword evidence="1 2" id="KW-0175">Coiled coil</keyword>
<keyword evidence="5" id="KW-1185">Reference proteome</keyword>
<reference evidence="4" key="1">
    <citation type="submission" date="2023-07" db="EMBL/GenBank/DDBJ databases">
        <title>draft genome sequence of fig (Ficus carica).</title>
        <authorList>
            <person name="Takahashi T."/>
            <person name="Nishimura K."/>
        </authorList>
    </citation>
    <scope>NUCLEOTIDE SEQUENCE</scope>
</reference>
<dbReference type="PANTHER" id="PTHR46236">
    <property type="entry name" value="TRAF-LIKE SUPERFAMILY PROTEIN"/>
    <property type="match status" value="1"/>
</dbReference>
<organism evidence="4 5">
    <name type="scientific">Ficus carica</name>
    <name type="common">Common fig</name>
    <dbReference type="NCBI Taxonomy" id="3494"/>
    <lineage>
        <taxon>Eukaryota</taxon>
        <taxon>Viridiplantae</taxon>
        <taxon>Streptophyta</taxon>
        <taxon>Embryophyta</taxon>
        <taxon>Tracheophyta</taxon>
        <taxon>Spermatophyta</taxon>
        <taxon>Magnoliopsida</taxon>
        <taxon>eudicotyledons</taxon>
        <taxon>Gunneridae</taxon>
        <taxon>Pentapetalae</taxon>
        <taxon>rosids</taxon>
        <taxon>fabids</taxon>
        <taxon>Rosales</taxon>
        <taxon>Moraceae</taxon>
        <taxon>Ficeae</taxon>
        <taxon>Ficus</taxon>
    </lineage>
</organism>